<keyword evidence="4" id="KW-0472">Membrane</keyword>
<feature type="compositionally biased region" description="Low complexity" evidence="5">
    <location>
        <begin position="154"/>
        <end position="164"/>
    </location>
</feature>
<evidence type="ECO:0000256" key="5">
    <source>
        <dbReference type="SAM" id="MobiDB-lite"/>
    </source>
</evidence>
<dbReference type="EMBL" id="HBIP01012829">
    <property type="protein sequence ID" value="CAE0492245.1"/>
    <property type="molecule type" value="Transcribed_RNA"/>
</dbReference>
<dbReference type="GO" id="GO:0016020">
    <property type="term" value="C:membrane"/>
    <property type="evidence" value="ECO:0007669"/>
    <property type="project" value="UniProtKB-SubCell"/>
</dbReference>
<reference evidence="7" key="1">
    <citation type="submission" date="2021-01" db="EMBL/GenBank/DDBJ databases">
        <authorList>
            <person name="Corre E."/>
            <person name="Pelletier E."/>
            <person name="Niang G."/>
            <person name="Scheremetjew M."/>
            <person name="Finn R."/>
            <person name="Kale V."/>
            <person name="Holt S."/>
            <person name="Cochrane G."/>
            <person name="Meng A."/>
            <person name="Brown T."/>
            <person name="Cohen L."/>
        </authorList>
    </citation>
    <scope>NUCLEOTIDE SEQUENCE</scope>
    <source>
        <strain evidence="7">CCMP1320</strain>
    </source>
</reference>
<dbReference type="InterPro" id="IPR000626">
    <property type="entry name" value="Ubiquitin-like_dom"/>
</dbReference>
<organism evidence="7">
    <name type="scientific">Dunaliella tertiolecta</name>
    <name type="common">Green alga</name>
    <dbReference type="NCBI Taxonomy" id="3047"/>
    <lineage>
        <taxon>Eukaryota</taxon>
        <taxon>Viridiplantae</taxon>
        <taxon>Chlorophyta</taxon>
        <taxon>core chlorophytes</taxon>
        <taxon>Chlorophyceae</taxon>
        <taxon>CS clade</taxon>
        <taxon>Chlamydomonadales</taxon>
        <taxon>Dunaliellaceae</taxon>
        <taxon>Dunaliella</taxon>
    </lineage>
</organism>
<dbReference type="GO" id="GO:0030968">
    <property type="term" value="P:endoplasmic reticulum unfolded protein response"/>
    <property type="evidence" value="ECO:0007669"/>
    <property type="project" value="TreeGrafter"/>
</dbReference>
<evidence type="ECO:0000256" key="3">
    <source>
        <dbReference type="ARBA" id="ARBA00022989"/>
    </source>
</evidence>
<feature type="compositionally biased region" description="Polar residues" evidence="5">
    <location>
        <begin position="134"/>
        <end position="143"/>
    </location>
</feature>
<protein>
    <recommendedName>
        <fullName evidence="6">Ubiquitin-like domain-containing protein</fullName>
    </recommendedName>
</protein>
<feature type="region of interest" description="Disordered" evidence="5">
    <location>
        <begin position="185"/>
        <end position="219"/>
    </location>
</feature>
<dbReference type="Pfam" id="PF00240">
    <property type="entry name" value="ubiquitin"/>
    <property type="match status" value="1"/>
</dbReference>
<comment type="subcellular location">
    <subcellularLocation>
        <location evidence="1">Membrane</location>
    </subcellularLocation>
</comment>
<feature type="compositionally biased region" description="Pro residues" evidence="5">
    <location>
        <begin position="97"/>
        <end position="106"/>
    </location>
</feature>
<keyword evidence="2" id="KW-0812">Transmembrane</keyword>
<dbReference type="InterPro" id="IPR029071">
    <property type="entry name" value="Ubiquitin-like_domsf"/>
</dbReference>
<evidence type="ECO:0000256" key="1">
    <source>
        <dbReference type="ARBA" id="ARBA00004370"/>
    </source>
</evidence>
<proteinExistence type="predicted"/>
<evidence type="ECO:0000313" key="7">
    <source>
        <dbReference type="EMBL" id="CAE0492245.1"/>
    </source>
</evidence>
<evidence type="ECO:0000259" key="6">
    <source>
        <dbReference type="PROSITE" id="PS50053"/>
    </source>
</evidence>
<dbReference type="InterPro" id="IPR039751">
    <property type="entry name" value="HERPUD1/2"/>
</dbReference>
<sequence length="438" mass="45422">MSCKISDLVIPFQMASCQLIIKNPQKAEGFPLDISLDATIADLQARLAESYPGKPPPSEQTLIYAGRVLKDKAVTLREIVGKSEPVSGPHNFHLVCKPPPTPPPAAQGPLQQSASASTAVPPPPSTSSAGPSHQDGTSNSSVPRPQRLEPIHAPVSQPVPTQQVPLSIDDEDFFVSLIEGLEAFMPGSARPPQPQQQETEQQQHRQQQQHQQQQQQQQAHPFLMYSPPYMAAPPYTPYMYMNPVVSSAYQAAYIAALTTGLRAAAAAAAAGCTAGQGPAAAATAAGRWRCWWCPPTPAPPWHAAPHPQPTPDQQPCPLHPSGSHITAGNGCSTPPAKHECSPLLGRGAAWACWRCSICAPACRPSTSFRTAAAGAAAAATAAAAAAAPAAAAAAAAAAVLACLSCVLVAQTPWGACSCTGSSCKGESRPAAAPLPRCS</sequence>
<gene>
    <name evidence="7" type="ORF">DTER00134_LOCUS7318</name>
</gene>
<accession>A0A7S3QSZ2</accession>
<dbReference type="SUPFAM" id="SSF54236">
    <property type="entry name" value="Ubiquitin-like"/>
    <property type="match status" value="1"/>
</dbReference>
<dbReference type="PANTHER" id="PTHR12943">
    <property type="entry name" value="HOMOCYSTEINE-RESPONSIVE ENDOPLASMIC RETICULUM-RESIDENT UNIQUITIN-LIKE DOMAIN HERPUD PROTEIN FAMILY MEMBER"/>
    <property type="match status" value="1"/>
</dbReference>
<dbReference type="AlphaFoldDB" id="A0A7S3QSZ2"/>
<feature type="compositionally biased region" description="Low complexity" evidence="5">
    <location>
        <begin position="107"/>
        <end position="119"/>
    </location>
</feature>
<dbReference type="PANTHER" id="PTHR12943:SF27">
    <property type="entry name" value="HOMOCYSTEINE-INDUCED ENDOPLASMIC RETICULUM PROTEIN, ISOFORM A"/>
    <property type="match status" value="1"/>
</dbReference>
<name>A0A7S3QSZ2_DUNTE</name>
<keyword evidence="3" id="KW-1133">Transmembrane helix</keyword>
<feature type="region of interest" description="Disordered" evidence="5">
    <location>
        <begin position="88"/>
        <end position="164"/>
    </location>
</feature>
<dbReference type="PROSITE" id="PS50053">
    <property type="entry name" value="UBIQUITIN_2"/>
    <property type="match status" value="1"/>
</dbReference>
<dbReference type="Gene3D" id="3.10.20.90">
    <property type="entry name" value="Phosphatidylinositol 3-kinase Catalytic Subunit, Chain A, domain 1"/>
    <property type="match status" value="1"/>
</dbReference>
<feature type="domain" description="Ubiquitin-like" evidence="6">
    <location>
        <begin position="17"/>
        <end position="78"/>
    </location>
</feature>
<evidence type="ECO:0000256" key="4">
    <source>
        <dbReference type="ARBA" id="ARBA00023136"/>
    </source>
</evidence>
<feature type="compositionally biased region" description="Low complexity" evidence="5">
    <location>
        <begin position="195"/>
        <end position="219"/>
    </location>
</feature>
<evidence type="ECO:0000256" key="2">
    <source>
        <dbReference type="ARBA" id="ARBA00022692"/>
    </source>
</evidence>